<accession>X1I021</accession>
<comment type="caution">
    <text evidence="4">The sequence shown here is derived from an EMBL/GenBank/DDBJ whole genome shotgun (WGS) entry which is preliminary data.</text>
</comment>
<gene>
    <name evidence="4" type="ORF">S03H2_46005</name>
</gene>
<dbReference type="InterPro" id="IPR046977">
    <property type="entry name" value="RsmC/RlmG"/>
</dbReference>
<dbReference type="Gene3D" id="3.40.50.150">
    <property type="entry name" value="Vaccinia Virus protein VP39"/>
    <property type="match status" value="1"/>
</dbReference>
<dbReference type="InterPro" id="IPR029063">
    <property type="entry name" value="SAM-dependent_MTases_sf"/>
</dbReference>
<evidence type="ECO:0000256" key="1">
    <source>
        <dbReference type="ARBA" id="ARBA00022603"/>
    </source>
</evidence>
<name>X1I021_9ZZZZ</name>
<dbReference type="PANTHER" id="PTHR47816:SF4">
    <property type="entry name" value="RIBOSOMAL RNA SMALL SUBUNIT METHYLTRANSFERASE C"/>
    <property type="match status" value="1"/>
</dbReference>
<protein>
    <recommendedName>
        <fullName evidence="3">Methyltransferase small domain-containing protein</fullName>
    </recommendedName>
</protein>
<dbReference type="SUPFAM" id="SSF53335">
    <property type="entry name" value="S-adenosyl-L-methionine-dependent methyltransferases"/>
    <property type="match status" value="1"/>
</dbReference>
<feature type="non-terminal residue" evidence="4">
    <location>
        <position position="176"/>
    </location>
</feature>
<keyword evidence="2" id="KW-0808">Transferase</keyword>
<sequence>MDNKNQHYSSEFPDVKVKIHTISESLRRHLYIFKTVTGVFSFRKMDLGTKIFIEHMSIPEEPSVMLDLGCGYGPIGIVLGYESPESIVYLIDINNHAIWCAKENVKINLMNNRNVHTLSGNYFEPIVTKHLKFDGIYMNPPLRQGRKEFLKLVHSINSYLKSKGSFQFVIRKKMGA</sequence>
<organism evidence="4">
    <name type="scientific">marine sediment metagenome</name>
    <dbReference type="NCBI Taxonomy" id="412755"/>
    <lineage>
        <taxon>unclassified sequences</taxon>
        <taxon>metagenomes</taxon>
        <taxon>ecological metagenomes</taxon>
    </lineage>
</organism>
<proteinExistence type="predicted"/>
<dbReference type="PANTHER" id="PTHR47816">
    <property type="entry name" value="RIBOSOMAL RNA SMALL SUBUNIT METHYLTRANSFERASE C"/>
    <property type="match status" value="1"/>
</dbReference>
<dbReference type="CDD" id="cd02440">
    <property type="entry name" value="AdoMet_MTases"/>
    <property type="match status" value="1"/>
</dbReference>
<evidence type="ECO:0000256" key="2">
    <source>
        <dbReference type="ARBA" id="ARBA00022679"/>
    </source>
</evidence>
<reference evidence="4" key="1">
    <citation type="journal article" date="2014" name="Front. Microbiol.">
        <title>High frequency of phylogenetically diverse reductive dehalogenase-homologous genes in deep subseafloor sedimentary metagenomes.</title>
        <authorList>
            <person name="Kawai M."/>
            <person name="Futagami T."/>
            <person name="Toyoda A."/>
            <person name="Takaki Y."/>
            <person name="Nishi S."/>
            <person name="Hori S."/>
            <person name="Arai W."/>
            <person name="Tsubouchi T."/>
            <person name="Morono Y."/>
            <person name="Uchiyama I."/>
            <person name="Ito T."/>
            <person name="Fujiyama A."/>
            <person name="Inagaki F."/>
            <person name="Takami H."/>
        </authorList>
    </citation>
    <scope>NUCLEOTIDE SEQUENCE</scope>
    <source>
        <strain evidence="4">Expedition CK06-06</strain>
    </source>
</reference>
<dbReference type="InterPro" id="IPR007848">
    <property type="entry name" value="Small_mtfrase_dom"/>
</dbReference>
<dbReference type="GO" id="GO:0008757">
    <property type="term" value="F:S-adenosylmethionine-dependent methyltransferase activity"/>
    <property type="evidence" value="ECO:0007669"/>
    <property type="project" value="InterPro"/>
</dbReference>
<dbReference type="GO" id="GO:0032259">
    <property type="term" value="P:methylation"/>
    <property type="evidence" value="ECO:0007669"/>
    <property type="project" value="UniProtKB-KW"/>
</dbReference>
<dbReference type="Pfam" id="PF05175">
    <property type="entry name" value="MTS"/>
    <property type="match status" value="1"/>
</dbReference>
<dbReference type="AlphaFoldDB" id="X1I021"/>
<evidence type="ECO:0000259" key="3">
    <source>
        <dbReference type="Pfam" id="PF05175"/>
    </source>
</evidence>
<feature type="domain" description="Methyltransferase small" evidence="3">
    <location>
        <begin position="32"/>
        <end position="175"/>
    </location>
</feature>
<keyword evidence="1" id="KW-0489">Methyltransferase</keyword>
<dbReference type="EMBL" id="BARU01028853">
    <property type="protein sequence ID" value="GAH75027.1"/>
    <property type="molecule type" value="Genomic_DNA"/>
</dbReference>
<evidence type="ECO:0000313" key="4">
    <source>
        <dbReference type="EMBL" id="GAH75027.1"/>
    </source>
</evidence>